<evidence type="ECO:0000256" key="2">
    <source>
        <dbReference type="ARBA" id="ARBA00022475"/>
    </source>
</evidence>
<evidence type="ECO:0000256" key="11">
    <source>
        <dbReference type="SAM" id="MobiDB-lite"/>
    </source>
</evidence>
<accession>A0A1B1SK62</accession>
<comment type="similarity">
    <text evidence="10">Belongs to the G-protein coupled receptor 1 family.</text>
</comment>
<evidence type="ECO:0000256" key="7">
    <source>
        <dbReference type="ARBA" id="ARBA00023170"/>
    </source>
</evidence>
<dbReference type="PRINTS" id="PR00237">
    <property type="entry name" value="GPCRRHODOPSN"/>
</dbReference>
<dbReference type="InterPro" id="IPR008365">
    <property type="entry name" value="Prostanoid_rcpt"/>
</dbReference>
<evidence type="ECO:0000256" key="12">
    <source>
        <dbReference type="SAM" id="Phobius"/>
    </source>
</evidence>
<dbReference type="EMBL" id="KT749685">
    <property type="protein sequence ID" value="ANV21074.1"/>
    <property type="molecule type" value="mRNA"/>
</dbReference>
<evidence type="ECO:0000256" key="4">
    <source>
        <dbReference type="ARBA" id="ARBA00022989"/>
    </source>
</evidence>
<evidence type="ECO:0000256" key="5">
    <source>
        <dbReference type="ARBA" id="ARBA00023040"/>
    </source>
</evidence>
<feature type="transmembrane region" description="Helical" evidence="12">
    <location>
        <begin position="292"/>
        <end position="312"/>
    </location>
</feature>
<dbReference type="PROSITE" id="PS00237">
    <property type="entry name" value="G_PROTEIN_RECEP_F1_1"/>
    <property type="match status" value="1"/>
</dbReference>
<feature type="transmembrane region" description="Helical" evidence="12">
    <location>
        <begin position="117"/>
        <end position="135"/>
    </location>
</feature>
<dbReference type="InterPro" id="IPR000276">
    <property type="entry name" value="GPCR_Rhodpsn"/>
</dbReference>
<keyword evidence="8" id="KW-0325">Glycoprotein</keyword>
<evidence type="ECO:0000256" key="9">
    <source>
        <dbReference type="ARBA" id="ARBA00023224"/>
    </source>
</evidence>
<dbReference type="PRINTS" id="PR01788">
    <property type="entry name" value="PROSTANOIDR"/>
</dbReference>
<dbReference type="AlphaFoldDB" id="A0A1B1SK62"/>
<feature type="domain" description="G-protein coupled receptors family 1 profile" evidence="13">
    <location>
        <begin position="56"/>
        <end position="310"/>
    </location>
</feature>
<feature type="region of interest" description="Disordered" evidence="11">
    <location>
        <begin position="378"/>
        <end position="408"/>
    </location>
</feature>
<comment type="subcellular location">
    <subcellularLocation>
        <location evidence="1">Cell membrane</location>
        <topology evidence="1">Multi-pass membrane protein</topology>
    </subcellularLocation>
</comment>
<dbReference type="InterPro" id="IPR017452">
    <property type="entry name" value="GPCR_Rhodpsn_7TM"/>
</dbReference>
<keyword evidence="4 12" id="KW-1133">Transmembrane helix</keyword>
<dbReference type="Gene3D" id="1.20.1070.10">
    <property type="entry name" value="Rhodopsin 7-helix transmembrane proteins"/>
    <property type="match status" value="1"/>
</dbReference>
<organism evidence="14">
    <name type="scientific">Geotria australis</name>
    <dbReference type="NCBI Taxonomy" id="71168"/>
    <lineage>
        <taxon>Eukaryota</taxon>
        <taxon>Metazoa</taxon>
        <taxon>Chordata</taxon>
        <taxon>Craniata</taxon>
        <taxon>Vertebrata</taxon>
        <taxon>Cyclostomata</taxon>
        <taxon>Hyperoartia</taxon>
        <taxon>Petromyzontiformes</taxon>
        <taxon>Geotriidae</taxon>
        <taxon>Geotria</taxon>
    </lineage>
</organism>
<proteinExistence type="evidence at transcript level"/>
<reference evidence="14" key="1">
    <citation type="journal article" date="2016" name="Mol. Biol. Evol.">
        <title>Evolution of Vertebrate Phototransduction: Cascade Activation.</title>
        <authorList>
            <person name="Lamb T.D."/>
            <person name="Patel H."/>
            <person name="Chuah A."/>
            <person name="Natoli R.C."/>
            <person name="Davies W.I."/>
            <person name="Hart N.S."/>
            <person name="Collin S.P."/>
            <person name="Hunt D.M."/>
        </authorList>
    </citation>
    <scope>NUCLEOTIDE SEQUENCE</scope>
</reference>
<feature type="transmembrane region" description="Helical" evidence="12">
    <location>
        <begin position="39"/>
        <end position="65"/>
    </location>
</feature>
<evidence type="ECO:0000256" key="8">
    <source>
        <dbReference type="ARBA" id="ARBA00023180"/>
    </source>
</evidence>
<feature type="transmembrane region" description="Helical" evidence="12">
    <location>
        <begin position="202"/>
        <end position="230"/>
    </location>
</feature>
<evidence type="ECO:0000256" key="3">
    <source>
        <dbReference type="ARBA" id="ARBA00022692"/>
    </source>
</evidence>
<evidence type="ECO:0000256" key="1">
    <source>
        <dbReference type="ARBA" id="ARBA00004651"/>
    </source>
</evidence>
<keyword evidence="3 10" id="KW-0812">Transmembrane</keyword>
<evidence type="ECO:0000256" key="10">
    <source>
        <dbReference type="RuleBase" id="RU000688"/>
    </source>
</evidence>
<dbReference type="InterPro" id="IPR050125">
    <property type="entry name" value="GPCR_opsins"/>
</dbReference>
<feature type="transmembrane region" description="Helical" evidence="12">
    <location>
        <begin position="86"/>
        <end position="105"/>
    </location>
</feature>
<sequence>MPSAVALRGELVNVTAPVLLRVPSEGPADRTGPFSPGTYTALALLVGTIAVLGVCCNALLLALFVKFKRLQTPSNLLVANMSLSDLLGSLSGSGLTLGACMGHGWHWGPLACMWDGFANTLFGLVSIGSLSVLAWERCARVLATSDSRPCDLAWSLRAALATWMYALAWASPPVVGWNHYSLEAHGLGCSVDWRSRARVDCIYTGFLFLFCLTGPVMLMTYCYGSILLAVHRFRKLEALQAPQVVKARRFELQLSAVCLLMMLLFLLCWAPYAVASLLVASGLENVLSPPVSVVPALLAKSNAVCNPLLFLLMSGNFCRCLRTLFFTLRWRAHEGRVGIMCPPGAAQQHLDPVRPKKKVTFSSNSIVFIIASSDDGDHDLDLPALGEEEEEVEEEVEEEDNVEGEAEEGVVKEVTDSCVLQVEPD</sequence>
<evidence type="ECO:0000313" key="14">
    <source>
        <dbReference type="EMBL" id="ANV21074.1"/>
    </source>
</evidence>
<protein>
    <submittedName>
        <fullName evidence="14">Opsin-3</fullName>
    </submittedName>
</protein>
<feature type="transmembrane region" description="Helical" evidence="12">
    <location>
        <begin position="156"/>
        <end position="175"/>
    </location>
</feature>
<keyword evidence="5 10" id="KW-0297">G-protein coupled receptor</keyword>
<keyword evidence="7 10" id="KW-0675">Receptor</keyword>
<dbReference type="SUPFAM" id="SSF81321">
    <property type="entry name" value="Family A G protein-coupled receptor-like"/>
    <property type="match status" value="1"/>
</dbReference>
<dbReference type="PROSITE" id="PS50262">
    <property type="entry name" value="G_PROTEIN_RECEP_F1_2"/>
    <property type="match status" value="1"/>
</dbReference>
<keyword evidence="6 12" id="KW-0472">Membrane</keyword>
<evidence type="ECO:0000256" key="6">
    <source>
        <dbReference type="ARBA" id="ARBA00023136"/>
    </source>
</evidence>
<feature type="transmembrane region" description="Helical" evidence="12">
    <location>
        <begin position="250"/>
        <end position="272"/>
    </location>
</feature>
<dbReference type="PANTHER" id="PTHR24240">
    <property type="entry name" value="OPSIN"/>
    <property type="match status" value="1"/>
</dbReference>
<feature type="compositionally biased region" description="Acidic residues" evidence="11">
    <location>
        <begin position="386"/>
        <end position="408"/>
    </location>
</feature>
<dbReference type="GO" id="GO:0005886">
    <property type="term" value="C:plasma membrane"/>
    <property type="evidence" value="ECO:0007669"/>
    <property type="project" value="UniProtKB-SubCell"/>
</dbReference>
<dbReference type="Pfam" id="PF00001">
    <property type="entry name" value="7tm_1"/>
    <property type="match status" value="1"/>
</dbReference>
<evidence type="ECO:0000259" key="13">
    <source>
        <dbReference type="PROSITE" id="PS50262"/>
    </source>
</evidence>
<keyword evidence="9 10" id="KW-0807">Transducer</keyword>
<dbReference type="GO" id="GO:0004930">
    <property type="term" value="F:G protein-coupled receptor activity"/>
    <property type="evidence" value="ECO:0007669"/>
    <property type="project" value="UniProtKB-KW"/>
</dbReference>
<name>A0A1B1SK62_9VERT</name>
<keyword evidence="2" id="KW-1003">Cell membrane</keyword>